<accession>A0A098G8L6</accession>
<gene>
    <name evidence="1" type="ORF">LFA_2978</name>
</gene>
<proteinExistence type="predicted"/>
<dbReference type="HOGENOM" id="CLU_3291784_0_0_6"/>
<evidence type="ECO:0000313" key="1">
    <source>
        <dbReference type="EMBL" id="CEG58329.1"/>
    </source>
</evidence>
<keyword evidence="2" id="KW-1185">Reference proteome</keyword>
<sequence>MSCEQQQARCFRASNPGLLLFGIQVLFSMSGAYNSCSAKV</sequence>
<dbReference type="KEGG" id="lfa:LFA_2978"/>
<name>A0A098G8L6_9GAMM</name>
<protein>
    <submittedName>
        <fullName evidence="1">Uncharacterized protein</fullName>
    </submittedName>
</protein>
<dbReference type="Proteomes" id="UP000032430">
    <property type="component" value="Chromosome I"/>
</dbReference>
<organism evidence="1 2">
    <name type="scientific">Legionella fallonii LLAP-10</name>
    <dbReference type="NCBI Taxonomy" id="1212491"/>
    <lineage>
        <taxon>Bacteria</taxon>
        <taxon>Pseudomonadati</taxon>
        <taxon>Pseudomonadota</taxon>
        <taxon>Gammaproteobacteria</taxon>
        <taxon>Legionellales</taxon>
        <taxon>Legionellaceae</taxon>
        <taxon>Legionella</taxon>
    </lineage>
</organism>
<dbReference type="EMBL" id="LN614827">
    <property type="protein sequence ID" value="CEG58329.1"/>
    <property type="molecule type" value="Genomic_DNA"/>
</dbReference>
<evidence type="ECO:0000313" key="2">
    <source>
        <dbReference type="Proteomes" id="UP000032430"/>
    </source>
</evidence>
<dbReference type="STRING" id="1212491.LFA_2978"/>
<reference evidence="2" key="1">
    <citation type="submission" date="2014-09" db="EMBL/GenBank/DDBJ databases">
        <authorList>
            <person name="Gomez-Valero L."/>
        </authorList>
    </citation>
    <scope>NUCLEOTIDE SEQUENCE [LARGE SCALE GENOMIC DNA]</scope>
    <source>
        <strain evidence="2">ATCC700992</strain>
    </source>
</reference>
<dbReference type="AlphaFoldDB" id="A0A098G8L6"/>